<keyword evidence="1" id="KW-0812">Transmembrane</keyword>
<proteinExistence type="predicted"/>
<dbReference type="EMBL" id="JAGEVF010000001">
    <property type="protein sequence ID" value="MBO3115212.1"/>
    <property type="molecule type" value="Genomic_DNA"/>
</dbReference>
<feature type="transmembrane region" description="Helical" evidence="1">
    <location>
        <begin position="12"/>
        <end position="31"/>
    </location>
</feature>
<feature type="transmembrane region" description="Helical" evidence="1">
    <location>
        <begin position="237"/>
        <end position="256"/>
    </location>
</feature>
<feature type="transmembrane region" description="Helical" evidence="1">
    <location>
        <begin position="206"/>
        <end position="225"/>
    </location>
</feature>
<dbReference type="InterPro" id="IPR045625">
    <property type="entry name" value="DUF6427"/>
</dbReference>
<feature type="transmembrane region" description="Helical" evidence="1">
    <location>
        <begin position="262"/>
        <end position="279"/>
    </location>
</feature>
<name>A0ABS3SXM2_9FLAO</name>
<protein>
    <recommendedName>
        <fullName evidence="4">Beta-carotene 15,15'-monooxygenase</fullName>
    </recommendedName>
</protein>
<evidence type="ECO:0000313" key="3">
    <source>
        <dbReference type="Proteomes" id="UP000676776"/>
    </source>
</evidence>
<evidence type="ECO:0000256" key="1">
    <source>
        <dbReference type="SAM" id="Phobius"/>
    </source>
</evidence>
<keyword evidence="3" id="KW-1185">Reference proteome</keyword>
<comment type="caution">
    <text evidence="2">The sequence shown here is derived from an EMBL/GenBank/DDBJ whole genome shotgun (WGS) entry which is preliminary data.</text>
</comment>
<evidence type="ECO:0000313" key="2">
    <source>
        <dbReference type="EMBL" id="MBO3115212.1"/>
    </source>
</evidence>
<dbReference type="Pfam" id="PF19992">
    <property type="entry name" value="DUF6427"/>
    <property type="match status" value="1"/>
</dbReference>
<feature type="transmembrane region" description="Helical" evidence="1">
    <location>
        <begin position="123"/>
        <end position="150"/>
    </location>
</feature>
<feature type="transmembrane region" description="Helical" evidence="1">
    <location>
        <begin position="159"/>
        <end position="179"/>
    </location>
</feature>
<accession>A0ABS3SXM2</accession>
<feature type="transmembrane region" description="Helical" evidence="1">
    <location>
        <begin position="43"/>
        <end position="61"/>
    </location>
</feature>
<keyword evidence="1" id="KW-0472">Membrane</keyword>
<evidence type="ECO:0008006" key="4">
    <source>
        <dbReference type="Google" id="ProtNLM"/>
    </source>
</evidence>
<gene>
    <name evidence="2" type="ORF">J4050_00540</name>
</gene>
<sequence length="305" mass="35012">MITSIFSKSKPINFIIVGILITLVFTAVNFQQVTNNLSTAPTIVLKFLLVIFFVFLLNFIVSKNKLTQGNSYSIMTFGLLILMFPESTRHSNLLLSNLFVLFALRRLISLHSNLHIKKKLFDAGFWIACATLFYFWAFLFFALVMVALIYHSQNNIKNLAVPFIGISTFVLLLVSYNILMHDVYLLPSNFERFASLDFTPYNTKASILKLTIIFTSFLWTTLYFFNGLKDKNKKIRPSYFLVGWASFLAIFVAIIAPNKNGSEFIFLFAPFSIIMANYLEVISERWFKEIFPVLFVVVPVVSLLL</sequence>
<keyword evidence="1" id="KW-1133">Transmembrane helix</keyword>
<organism evidence="2 3">
    <name type="scientific">Winogradskyella pelagia</name>
    <dbReference type="NCBI Taxonomy" id="2819984"/>
    <lineage>
        <taxon>Bacteria</taxon>
        <taxon>Pseudomonadati</taxon>
        <taxon>Bacteroidota</taxon>
        <taxon>Flavobacteriia</taxon>
        <taxon>Flavobacteriales</taxon>
        <taxon>Flavobacteriaceae</taxon>
        <taxon>Winogradskyella</taxon>
    </lineage>
</organism>
<reference evidence="2 3" key="1">
    <citation type="submission" date="2021-03" db="EMBL/GenBank/DDBJ databases">
        <title>Winogradskyella sp. nov., isolated from costal sediment.</title>
        <authorList>
            <person name="Gao C."/>
        </authorList>
    </citation>
    <scope>NUCLEOTIDE SEQUENCE [LARGE SCALE GENOMIC DNA]</scope>
    <source>
        <strain evidence="2 3">DF17</strain>
    </source>
</reference>
<dbReference type="RefSeq" id="WP_208151988.1">
    <property type="nucleotide sequence ID" value="NZ_JAGEVF010000001.1"/>
</dbReference>
<dbReference type="Proteomes" id="UP000676776">
    <property type="component" value="Unassembled WGS sequence"/>
</dbReference>